<dbReference type="Proteomes" id="UP000199481">
    <property type="component" value="Unassembled WGS sequence"/>
</dbReference>
<dbReference type="OrthoDB" id="2164753at2"/>
<reference evidence="2" key="1">
    <citation type="submission" date="2016-10" db="EMBL/GenBank/DDBJ databases">
        <authorList>
            <person name="Varghese N."/>
            <person name="Submissions S."/>
        </authorList>
    </citation>
    <scope>NUCLEOTIDE SEQUENCE [LARGE SCALE GENOMIC DNA]</scope>
    <source>
        <strain evidence="2">MPL-11</strain>
    </source>
</reference>
<proteinExistence type="predicted"/>
<keyword evidence="2" id="KW-1185">Reference proteome</keyword>
<sequence length="320" mass="37273">MKEWHIQETTQTSTILIDDVTILKGNQLLWQQLIDSFQNYFSHKGTALKIYQDQTLLPRNDFEFIIFSPNKHFDSAALDKVVAQLKKTFLNQLEFSPFYKGLVDSWDELVDEVDFLNQQNSSKIISFKLEPFDKKWISNELTFSKNNYLKLSNFDKLIFQLNLLESDLASKQRIICIISPENFLLSYELEKLDSYLSEIKNGIKYLVITEQHFNGSINVLYKGTIRNVLDCYKVKEKLASGLPFSWSDEQFLAACNWYMKLVDNYQTKTVLLNLKTVDNLEAFTYLYSLFILTDTTLIVDLTGIPLNLASYFDNIIQSKV</sequence>
<dbReference type="RefSeq" id="WP_089978178.1">
    <property type="nucleotide sequence ID" value="NZ_CP084916.1"/>
</dbReference>
<protein>
    <submittedName>
        <fullName evidence="1">Uncharacterized protein</fullName>
    </submittedName>
</protein>
<organism evidence="1 2">
    <name type="scientific">Carnobacterium viridans</name>
    <dbReference type="NCBI Taxonomy" id="174587"/>
    <lineage>
        <taxon>Bacteria</taxon>
        <taxon>Bacillati</taxon>
        <taxon>Bacillota</taxon>
        <taxon>Bacilli</taxon>
        <taxon>Lactobacillales</taxon>
        <taxon>Carnobacteriaceae</taxon>
        <taxon>Carnobacterium</taxon>
    </lineage>
</organism>
<accession>A0A1H1B3Y6</accession>
<name>A0A1H1B3Y6_9LACT</name>
<dbReference type="AlphaFoldDB" id="A0A1H1B3Y6"/>
<evidence type="ECO:0000313" key="1">
    <source>
        <dbReference type="EMBL" id="SDQ46630.1"/>
    </source>
</evidence>
<gene>
    <name evidence="1" type="ORF">SAMN04487752_2412</name>
</gene>
<dbReference type="EMBL" id="FNJW01000008">
    <property type="protein sequence ID" value="SDQ46630.1"/>
    <property type="molecule type" value="Genomic_DNA"/>
</dbReference>
<evidence type="ECO:0000313" key="2">
    <source>
        <dbReference type="Proteomes" id="UP000199481"/>
    </source>
</evidence>